<dbReference type="Proteomes" id="UP000291144">
    <property type="component" value="Unassembled WGS sequence"/>
</dbReference>
<evidence type="ECO:0000256" key="1">
    <source>
        <dbReference type="ARBA" id="ARBA00023015"/>
    </source>
</evidence>
<evidence type="ECO:0000256" key="2">
    <source>
        <dbReference type="ARBA" id="ARBA00023125"/>
    </source>
</evidence>
<dbReference type="PANTHER" id="PTHR30154:SF54">
    <property type="entry name" value="POSSIBLE TRANSCRIPTIONAL REGULATORY PROTEIN (PROBABLY LRP_ASNC-FAMILY)"/>
    <property type="match status" value="1"/>
</dbReference>
<organism evidence="5 6">
    <name type="scientific">Kribbella pittospori</name>
    <dbReference type="NCBI Taxonomy" id="722689"/>
    <lineage>
        <taxon>Bacteria</taxon>
        <taxon>Bacillati</taxon>
        <taxon>Actinomycetota</taxon>
        <taxon>Actinomycetes</taxon>
        <taxon>Propionibacteriales</taxon>
        <taxon>Kribbellaceae</taxon>
        <taxon>Kribbella</taxon>
    </lineage>
</organism>
<dbReference type="Gene3D" id="1.10.10.10">
    <property type="entry name" value="Winged helix-like DNA-binding domain superfamily/Winged helix DNA-binding domain"/>
    <property type="match status" value="1"/>
</dbReference>
<evidence type="ECO:0000256" key="3">
    <source>
        <dbReference type="ARBA" id="ARBA00023163"/>
    </source>
</evidence>
<dbReference type="RefSeq" id="WP_131366034.1">
    <property type="nucleotide sequence ID" value="NZ_SJKB01000024.1"/>
</dbReference>
<dbReference type="InterPro" id="IPR036388">
    <property type="entry name" value="WH-like_DNA-bd_sf"/>
</dbReference>
<dbReference type="EMBL" id="SJKB01000024">
    <property type="protein sequence ID" value="TCC50518.1"/>
    <property type="molecule type" value="Genomic_DNA"/>
</dbReference>
<dbReference type="Gene3D" id="3.30.70.920">
    <property type="match status" value="1"/>
</dbReference>
<dbReference type="SMART" id="SM00344">
    <property type="entry name" value="HTH_ASNC"/>
    <property type="match status" value="1"/>
</dbReference>
<dbReference type="InterPro" id="IPR011008">
    <property type="entry name" value="Dimeric_a/b-barrel"/>
</dbReference>
<keyword evidence="1" id="KW-0805">Transcription regulation</keyword>
<proteinExistence type="predicted"/>
<name>A0A4R0JYV2_9ACTN</name>
<dbReference type="SUPFAM" id="SSF54909">
    <property type="entry name" value="Dimeric alpha+beta barrel"/>
    <property type="match status" value="1"/>
</dbReference>
<dbReference type="PRINTS" id="PR00033">
    <property type="entry name" value="HTHASNC"/>
</dbReference>
<dbReference type="OrthoDB" id="4411089at2"/>
<evidence type="ECO:0000313" key="5">
    <source>
        <dbReference type="EMBL" id="TCC50518.1"/>
    </source>
</evidence>
<dbReference type="PANTHER" id="PTHR30154">
    <property type="entry name" value="LEUCINE-RESPONSIVE REGULATORY PROTEIN"/>
    <property type="match status" value="1"/>
</dbReference>
<dbReference type="CDD" id="cd00090">
    <property type="entry name" value="HTH_ARSR"/>
    <property type="match status" value="1"/>
</dbReference>
<protein>
    <submittedName>
        <fullName evidence="5">Lrp/AsnC family transcriptional regulator</fullName>
    </submittedName>
</protein>
<dbReference type="InterPro" id="IPR036390">
    <property type="entry name" value="WH_DNA-bd_sf"/>
</dbReference>
<dbReference type="Pfam" id="PF13412">
    <property type="entry name" value="HTH_24"/>
    <property type="match status" value="1"/>
</dbReference>
<dbReference type="PROSITE" id="PS50956">
    <property type="entry name" value="HTH_ASNC_2"/>
    <property type="match status" value="1"/>
</dbReference>
<dbReference type="InterPro" id="IPR019888">
    <property type="entry name" value="Tscrpt_reg_AsnC-like"/>
</dbReference>
<comment type="caution">
    <text evidence="5">The sequence shown here is derived from an EMBL/GenBank/DDBJ whole genome shotgun (WGS) entry which is preliminary data.</text>
</comment>
<keyword evidence="6" id="KW-1185">Reference proteome</keyword>
<keyword evidence="3" id="KW-0804">Transcription</keyword>
<dbReference type="GO" id="GO:0043565">
    <property type="term" value="F:sequence-specific DNA binding"/>
    <property type="evidence" value="ECO:0007669"/>
    <property type="project" value="InterPro"/>
</dbReference>
<evidence type="ECO:0000259" key="4">
    <source>
        <dbReference type="PROSITE" id="PS50956"/>
    </source>
</evidence>
<dbReference type="AlphaFoldDB" id="A0A4R0JYV2"/>
<dbReference type="GO" id="GO:0043200">
    <property type="term" value="P:response to amino acid"/>
    <property type="evidence" value="ECO:0007669"/>
    <property type="project" value="TreeGrafter"/>
</dbReference>
<sequence length="160" mass="17932">MATDSNLDRTDRDIVRELQRNARVPMRDLAEIVGVAPSTCSERIRRLQSRGIITGFHAAVDLPNLGRAVQAMVFAQVRPLSRDLIATFRRDVLAMPETMAVFVLAGGDDFLVHVGVPDIQGLHSFLVDKLSSRREVVQFRSSIVYDHGEKRALEDLKSYD</sequence>
<accession>A0A4R0JYV2</accession>
<evidence type="ECO:0000313" key="6">
    <source>
        <dbReference type="Proteomes" id="UP000291144"/>
    </source>
</evidence>
<reference evidence="5 6" key="1">
    <citation type="submission" date="2019-02" db="EMBL/GenBank/DDBJ databases">
        <title>Kribbella capetownensis sp. nov. and Kribbella speibonae sp. nov., isolated from soil.</title>
        <authorList>
            <person name="Curtis S.M."/>
            <person name="Norton I."/>
            <person name="Everest G.J."/>
            <person name="Meyers P.R."/>
        </authorList>
    </citation>
    <scope>NUCLEOTIDE SEQUENCE [LARGE SCALE GENOMIC DNA]</scope>
    <source>
        <strain evidence="5 6">NRRL B-24813</strain>
    </source>
</reference>
<dbReference type="SUPFAM" id="SSF46785">
    <property type="entry name" value="Winged helix' DNA-binding domain"/>
    <property type="match status" value="1"/>
</dbReference>
<feature type="domain" description="HTH asnC-type" evidence="4">
    <location>
        <begin position="7"/>
        <end position="68"/>
    </location>
</feature>
<dbReference type="InterPro" id="IPR000485">
    <property type="entry name" value="AsnC-type_HTH_dom"/>
</dbReference>
<dbReference type="InterPro" id="IPR019887">
    <property type="entry name" value="Tscrpt_reg_AsnC/Lrp_C"/>
</dbReference>
<keyword evidence="2" id="KW-0238">DNA-binding</keyword>
<dbReference type="Pfam" id="PF01037">
    <property type="entry name" value="AsnC_trans_reg"/>
    <property type="match status" value="1"/>
</dbReference>
<dbReference type="GO" id="GO:0005829">
    <property type="term" value="C:cytosol"/>
    <property type="evidence" value="ECO:0007669"/>
    <property type="project" value="TreeGrafter"/>
</dbReference>
<gene>
    <name evidence="5" type="ORF">E0H73_41370</name>
</gene>
<dbReference type="InterPro" id="IPR011991">
    <property type="entry name" value="ArsR-like_HTH"/>
</dbReference>